<evidence type="ECO:0000256" key="3">
    <source>
        <dbReference type="ARBA" id="ARBA00022801"/>
    </source>
</evidence>
<keyword evidence="3" id="KW-0378">Hydrolase</keyword>
<dbReference type="InterPro" id="IPR055438">
    <property type="entry name" value="AstE_AspA_cat"/>
</dbReference>
<name>A0ABX1GNM9_9FLAO</name>
<keyword evidence="7" id="KW-1185">Reference proteome</keyword>
<dbReference type="Proteomes" id="UP000718451">
    <property type="component" value="Unassembled WGS sequence"/>
</dbReference>
<keyword evidence="4" id="KW-0862">Zinc</keyword>
<dbReference type="PANTHER" id="PTHR15162">
    <property type="entry name" value="ASPARTOACYLASE"/>
    <property type="match status" value="1"/>
</dbReference>
<evidence type="ECO:0000313" key="7">
    <source>
        <dbReference type="Proteomes" id="UP000718451"/>
    </source>
</evidence>
<evidence type="ECO:0000256" key="1">
    <source>
        <dbReference type="ARBA" id="ARBA00001947"/>
    </source>
</evidence>
<dbReference type="SUPFAM" id="SSF53187">
    <property type="entry name" value="Zn-dependent exopeptidases"/>
    <property type="match status" value="1"/>
</dbReference>
<dbReference type="RefSeq" id="WP_168551461.1">
    <property type="nucleotide sequence ID" value="NZ_JAAWWL010000001.1"/>
</dbReference>
<evidence type="ECO:0000256" key="2">
    <source>
        <dbReference type="ARBA" id="ARBA00022723"/>
    </source>
</evidence>
<feature type="domain" description="Succinylglutamate desuccinylase/Aspartoacylase catalytic" evidence="5">
    <location>
        <begin position="14"/>
        <end position="134"/>
    </location>
</feature>
<accession>A0ABX1GNM9</accession>
<evidence type="ECO:0000259" key="5">
    <source>
        <dbReference type="Pfam" id="PF24827"/>
    </source>
</evidence>
<dbReference type="EMBL" id="JAAWWL010000001">
    <property type="protein sequence ID" value="NKI31278.1"/>
    <property type="molecule type" value="Genomic_DNA"/>
</dbReference>
<reference evidence="6 7" key="1">
    <citation type="submission" date="2020-04" db="EMBL/GenBank/DDBJ databases">
        <authorList>
            <person name="Yoon J."/>
        </authorList>
    </citation>
    <scope>NUCLEOTIDE SEQUENCE [LARGE SCALE GENOMIC DNA]</scope>
    <source>
        <strain evidence="6 7">DJ-13</strain>
    </source>
</reference>
<comment type="caution">
    <text evidence="6">The sequence shown here is derived from an EMBL/GenBank/DDBJ whole genome shotgun (WGS) entry which is preliminary data.</text>
</comment>
<evidence type="ECO:0000256" key="4">
    <source>
        <dbReference type="ARBA" id="ARBA00022833"/>
    </source>
</evidence>
<dbReference type="Gene3D" id="3.40.630.10">
    <property type="entry name" value="Zn peptidases"/>
    <property type="match status" value="1"/>
</dbReference>
<organism evidence="6 7">
    <name type="scientific">Croceivirga thetidis</name>
    <dbReference type="NCBI Taxonomy" id="2721623"/>
    <lineage>
        <taxon>Bacteria</taxon>
        <taxon>Pseudomonadati</taxon>
        <taxon>Bacteroidota</taxon>
        <taxon>Flavobacteriia</taxon>
        <taxon>Flavobacteriales</taxon>
        <taxon>Flavobacteriaceae</taxon>
        <taxon>Croceivirga</taxon>
    </lineage>
</organism>
<sequence>MQRQIGHLKGKSEGPTVIFFAGIHGNEPAGVFALQEVFSELKGQENELFGEFIGVAGNLKALKKQVRFLEEDLNRIWQPHRLGSFLQNKDEAMYEAEELVELFGLIQQVIANCNRPIYFIDLHTTSGETEPFIVMNDSLLNRRFAKNFPFPVILGIEEYLNGALLSQINEMGYVSIGFESGQHHSEEAIANAKYFIRYTLALVGITNEDHKTLLNKKSHLGRANNGSQQFYEIYYQHLIGDNPSFKMLPGFANFQSVPKGIAFAMNGDGLITTTKKRKLFMPLYQDKGDEGFYFIRGIPNFFLALSKYLRKLALDRCLSLLPGITWTSSRRESMVVNRKVARFFAKSFFHLFGYRTREIDTNHLVLKSRERNSKTLEYRRAKWY</sequence>
<evidence type="ECO:0000313" key="6">
    <source>
        <dbReference type="EMBL" id="NKI31278.1"/>
    </source>
</evidence>
<keyword evidence="2" id="KW-0479">Metal-binding</keyword>
<comment type="cofactor">
    <cofactor evidence="1">
        <name>Zn(2+)</name>
        <dbReference type="ChEBI" id="CHEBI:29105"/>
    </cofactor>
</comment>
<dbReference type="InterPro" id="IPR050178">
    <property type="entry name" value="AspA/AstE_fam"/>
</dbReference>
<gene>
    <name evidence="6" type="ORF">HCU67_04935</name>
</gene>
<protein>
    <submittedName>
        <fullName evidence="6">Aspartoacylase</fullName>
    </submittedName>
</protein>
<dbReference type="Pfam" id="PF24827">
    <property type="entry name" value="AstE_AspA_cat"/>
    <property type="match status" value="1"/>
</dbReference>
<proteinExistence type="predicted"/>
<dbReference type="PANTHER" id="PTHR15162:SF7">
    <property type="entry name" value="SUCCINYLGLUTAMATE DESUCCINYLASE"/>
    <property type="match status" value="1"/>
</dbReference>